<dbReference type="InterPro" id="IPR027434">
    <property type="entry name" value="Homing_endonucl"/>
</dbReference>
<evidence type="ECO:0000313" key="3">
    <source>
        <dbReference type="EMBL" id="QEG56984.1"/>
    </source>
</evidence>
<dbReference type="InterPro" id="IPR004860">
    <property type="entry name" value="LAGLIDADG_dom"/>
</dbReference>
<dbReference type="Gene3D" id="3.10.28.10">
    <property type="entry name" value="Homing endonucleases"/>
    <property type="match status" value="1"/>
</dbReference>
<organism evidence="3">
    <name type="scientific">Porodaedalea pini</name>
    <dbReference type="NCBI Taxonomy" id="108901"/>
    <lineage>
        <taxon>Eukaryota</taxon>
        <taxon>Fungi</taxon>
        <taxon>Dikarya</taxon>
        <taxon>Basidiomycota</taxon>
        <taxon>Agaricomycotina</taxon>
        <taxon>Agaricomycetes</taxon>
        <taxon>Hymenochaetales</taxon>
        <taxon>Hymenochaetaceae</taxon>
        <taxon>Porodaedalea</taxon>
    </lineage>
</organism>
<geneLocation type="mitochondrion" evidence="3"/>
<dbReference type="PANTHER" id="PTHR36181:SF4">
    <property type="entry name" value="LAGLIDADG ENDONUCLEASE"/>
    <property type="match status" value="1"/>
</dbReference>
<accession>A0A5B9RAX5</accession>
<dbReference type="InterPro" id="IPR051289">
    <property type="entry name" value="LAGLIDADG_Endonuclease"/>
</dbReference>
<protein>
    <submittedName>
        <fullName evidence="3">LAGLIDADG homing endonuclease</fullName>
    </submittedName>
</protein>
<dbReference type="Pfam" id="PF00961">
    <property type="entry name" value="LAGLIDADG_1"/>
    <property type="match status" value="1"/>
</dbReference>
<evidence type="ECO:0000256" key="1">
    <source>
        <dbReference type="ARBA" id="ARBA00002670"/>
    </source>
</evidence>
<sequence>MLGNEIIITIASIFTCGIIVCKNNRSEVSFRVNSIHDLTIFIIPHFVNYTLLSQKAADFELFKQIVNFINTKVHLTDVGLLQIINIRASMNLGLSDLQKSEFINYKPVPRPIINYT</sequence>
<dbReference type="PANTHER" id="PTHR36181">
    <property type="entry name" value="INTRON-ENCODED ENDONUCLEASE AI3-RELATED"/>
    <property type="match status" value="1"/>
</dbReference>
<dbReference type="GO" id="GO:0004519">
    <property type="term" value="F:endonuclease activity"/>
    <property type="evidence" value="ECO:0007669"/>
    <property type="project" value="UniProtKB-KW"/>
</dbReference>
<keyword evidence="3" id="KW-0378">Hydrolase</keyword>
<keyword evidence="3" id="KW-0496">Mitochondrion</keyword>
<keyword evidence="3" id="KW-0255">Endonuclease</keyword>
<comment type="function">
    <text evidence="1">Mitochondrial DNA endonuclease involved in intron homing.</text>
</comment>
<proteinExistence type="predicted"/>
<reference evidence="3" key="2">
    <citation type="submission" date="2019-03" db="EMBL/GenBank/DDBJ databases">
        <authorList>
            <person name="Lee H.-H."/>
            <person name="Tsai I.J."/>
        </authorList>
    </citation>
    <scope>NUCLEOTIDE SEQUENCE</scope>
    <source>
        <strain evidence="3">BCRC 35384</strain>
    </source>
</reference>
<dbReference type="SUPFAM" id="SSF55608">
    <property type="entry name" value="Homing endonucleases"/>
    <property type="match status" value="1"/>
</dbReference>
<keyword evidence="3" id="KW-0540">Nuclease</keyword>
<gene>
    <name evidence="3" type="ORF">PPIT_000098</name>
</gene>
<name>A0A5B9RAX5_9AGAM</name>
<evidence type="ECO:0000259" key="2">
    <source>
        <dbReference type="Pfam" id="PF00961"/>
    </source>
</evidence>
<feature type="domain" description="Homing endonuclease LAGLIDADG" evidence="2">
    <location>
        <begin position="6"/>
        <end position="66"/>
    </location>
</feature>
<dbReference type="GO" id="GO:0005739">
    <property type="term" value="C:mitochondrion"/>
    <property type="evidence" value="ECO:0007669"/>
    <property type="project" value="UniProtKB-ARBA"/>
</dbReference>
<dbReference type="EMBL" id="MK623257">
    <property type="protein sequence ID" value="QEG56984.1"/>
    <property type="molecule type" value="Genomic_DNA"/>
</dbReference>
<dbReference type="AlphaFoldDB" id="A0A5B9RAX5"/>
<reference evidence="3" key="1">
    <citation type="journal article" date="2019" name="Genome Biol. Evol.">
        <title>Evidence of extensive intraspecific noncoding reshuffling in a 169-kb mitochondrial genome of a basidiomycetous fungus.</title>
        <authorList>
            <person name="Lee H.H."/>
            <person name="Ke H.M."/>
            <person name="Lin C.I."/>
            <person name="Lee T.J."/>
            <person name="Chung C.L."/>
            <person name="Tsai I.J."/>
        </authorList>
    </citation>
    <scope>NUCLEOTIDE SEQUENCE</scope>
    <source>
        <strain evidence="3">BCRC 35384</strain>
    </source>
</reference>